<accession>A0A0N4YMM2</accession>
<dbReference type="EMBL" id="UYSL01023405">
    <property type="protein sequence ID" value="VDL82156.1"/>
    <property type="molecule type" value="Genomic_DNA"/>
</dbReference>
<evidence type="ECO:0000256" key="1">
    <source>
        <dbReference type="SAM" id="SignalP"/>
    </source>
</evidence>
<evidence type="ECO:0000313" key="2">
    <source>
        <dbReference type="EMBL" id="VDL82156.1"/>
    </source>
</evidence>
<reference evidence="2 3" key="2">
    <citation type="submission" date="2018-11" db="EMBL/GenBank/DDBJ databases">
        <authorList>
            <consortium name="Pathogen Informatics"/>
        </authorList>
    </citation>
    <scope>NUCLEOTIDE SEQUENCE [LARGE SCALE GENOMIC DNA]</scope>
</reference>
<keyword evidence="1" id="KW-0732">Signal</keyword>
<feature type="signal peptide" evidence="1">
    <location>
        <begin position="1"/>
        <end position="15"/>
    </location>
</feature>
<protein>
    <submittedName>
        <fullName evidence="4">SCP domain-containing protein</fullName>
    </submittedName>
</protein>
<dbReference type="Proteomes" id="UP000271162">
    <property type="component" value="Unassembled WGS sequence"/>
</dbReference>
<evidence type="ECO:0000313" key="3">
    <source>
        <dbReference type="Proteomes" id="UP000271162"/>
    </source>
</evidence>
<keyword evidence="3" id="KW-1185">Reference proteome</keyword>
<sequence>MYSIALLCLLPVIAAYNPLNAPCGLSYEEGQAYKAYADRVKYGLIASCNLFDEAEEAIDTGYQPNLENGIRYWVKKSM</sequence>
<proteinExistence type="predicted"/>
<dbReference type="WBParaSite" id="NBR_0001843001-mRNA-1">
    <property type="protein sequence ID" value="NBR_0001843001-mRNA-1"/>
    <property type="gene ID" value="NBR_0001843001"/>
</dbReference>
<evidence type="ECO:0000313" key="4">
    <source>
        <dbReference type="WBParaSite" id="NBR_0001843001-mRNA-1"/>
    </source>
</evidence>
<gene>
    <name evidence="2" type="ORF">NBR_LOCUS18431</name>
</gene>
<dbReference type="AlphaFoldDB" id="A0A0N4YMM2"/>
<name>A0A0N4YMM2_NIPBR</name>
<feature type="chain" id="PRO_5043125797" evidence="1">
    <location>
        <begin position="16"/>
        <end position="78"/>
    </location>
</feature>
<reference evidence="4" key="1">
    <citation type="submission" date="2017-02" db="UniProtKB">
        <authorList>
            <consortium name="WormBaseParasite"/>
        </authorList>
    </citation>
    <scope>IDENTIFICATION</scope>
</reference>
<organism evidence="4">
    <name type="scientific">Nippostrongylus brasiliensis</name>
    <name type="common">Rat hookworm</name>
    <dbReference type="NCBI Taxonomy" id="27835"/>
    <lineage>
        <taxon>Eukaryota</taxon>
        <taxon>Metazoa</taxon>
        <taxon>Ecdysozoa</taxon>
        <taxon>Nematoda</taxon>
        <taxon>Chromadorea</taxon>
        <taxon>Rhabditida</taxon>
        <taxon>Rhabditina</taxon>
        <taxon>Rhabditomorpha</taxon>
        <taxon>Strongyloidea</taxon>
        <taxon>Heligmosomidae</taxon>
        <taxon>Nippostrongylus</taxon>
    </lineage>
</organism>